<dbReference type="GO" id="GO:0005829">
    <property type="term" value="C:cytosol"/>
    <property type="evidence" value="ECO:0007669"/>
    <property type="project" value="TreeGrafter"/>
</dbReference>
<accession>A0A1F6CMW8</accession>
<dbReference type="SMART" id="SM00851">
    <property type="entry name" value="MGS"/>
    <property type="match status" value="1"/>
</dbReference>
<dbReference type="EMBL" id="MFKV01000011">
    <property type="protein sequence ID" value="OGG50563.1"/>
    <property type="molecule type" value="Genomic_DNA"/>
</dbReference>
<name>A0A1F6CMW8_9BACT</name>
<evidence type="ECO:0000313" key="2">
    <source>
        <dbReference type="EMBL" id="OGG50563.1"/>
    </source>
</evidence>
<evidence type="ECO:0000313" key="3">
    <source>
        <dbReference type="Proteomes" id="UP000178370"/>
    </source>
</evidence>
<dbReference type="PANTHER" id="PTHR11692:SF0">
    <property type="entry name" value="BIFUNCTIONAL PURINE BIOSYNTHESIS PROTEIN ATIC"/>
    <property type="match status" value="1"/>
</dbReference>
<dbReference type="SUPFAM" id="SSF52335">
    <property type="entry name" value="Methylglyoxal synthase-like"/>
    <property type="match status" value="1"/>
</dbReference>
<evidence type="ECO:0000259" key="1">
    <source>
        <dbReference type="PROSITE" id="PS51855"/>
    </source>
</evidence>
<organism evidence="2 3">
    <name type="scientific">Candidatus Kaiserbacteria bacterium RIFCSPHIGHO2_01_FULL_54_36</name>
    <dbReference type="NCBI Taxonomy" id="1798482"/>
    <lineage>
        <taxon>Bacteria</taxon>
        <taxon>Candidatus Kaiseribacteriota</taxon>
    </lineage>
</organism>
<feature type="domain" description="MGS-like" evidence="1">
    <location>
        <begin position="1"/>
        <end position="142"/>
    </location>
</feature>
<dbReference type="InterPro" id="IPR036914">
    <property type="entry name" value="MGS-like_dom_sf"/>
</dbReference>
<dbReference type="InterPro" id="IPR002695">
    <property type="entry name" value="PurH-like"/>
</dbReference>
<dbReference type="GO" id="GO:0004643">
    <property type="term" value="F:phosphoribosylaminoimidazolecarboxamide formyltransferase activity"/>
    <property type="evidence" value="ECO:0007669"/>
    <property type="project" value="InterPro"/>
</dbReference>
<dbReference type="Proteomes" id="UP000178370">
    <property type="component" value="Unassembled WGS sequence"/>
</dbReference>
<dbReference type="STRING" id="1798482.A2763_04335"/>
<reference evidence="2 3" key="1">
    <citation type="journal article" date="2016" name="Nat. Commun.">
        <title>Thousands of microbial genomes shed light on interconnected biogeochemical processes in an aquifer system.</title>
        <authorList>
            <person name="Anantharaman K."/>
            <person name="Brown C.T."/>
            <person name="Hug L.A."/>
            <person name="Sharon I."/>
            <person name="Castelle C.J."/>
            <person name="Probst A.J."/>
            <person name="Thomas B.C."/>
            <person name="Singh A."/>
            <person name="Wilkins M.J."/>
            <person name="Karaoz U."/>
            <person name="Brodie E.L."/>
            <person name="Williams K.H."/>
            <person name="Hubbard S.S."/>
            <person name="Banfield J.F."/>
        </authorList>
    </citation>
    <scope>NUCLEOTIDE SEQUENCE [LARGE SCALE GENOMIC DNA]</scope>
</reference>
<dbReference type="PANTHER" id="PTHR11692">
    <property type="entry name" value="BIFUNCTIONAL PURINE BIOSYNTHESIS PROTEIN PURH"/>
    <property type="match status" value="1"/>
</dbReference>
<dbReference type="PROSITE" id="PS51855">
    <property type="entry name" value="MGS"/>
    <property type="match status" value="1"/>
</dbReference>
<sequence>MKTALLASYEKDESLHRLGRLLIDNGWQLWGSAGTARFLSENHIPCRDIASIVGPPILGHRVVTLARKVYAALLANTKEDFEELDRLGVSSINLVYVTLYPLEQTIADPKATPEDVLEHTDIGGPTLLRAAAKGQRLALSDPSQIDLIEPWIKNGSPDSERGPLVARLAAAAERCVADYVNASATYWESRL</sequence>
<gene>
    <name evidence="2" type="ORF">A2763_04335</name>
</gene>
<dbReference type="Pfam" id="PF02142">
    <property type="entry name" value="MGS"/>
    <property type="match status" value="1"/>
</dbReference>
<protein>
    <recommendedName>
        <fullName evidence="1">MGS-like domain-containing protein</fullName>
    </recommendedName>
</protein>
<dbReference type="GO" id="GO:0006189">
    <property type="term" value="P:'de novo' IMP biosynthetic process"/>
    <property type="evidence" value="ECO:0007669"/>
    <property type="project" value="TreeGrafter"/>
</dbReference>
<dbReference type="Gene3D" id="3.40.50.1380">
    <property type="entry name" value="Methylglyoxal synthase-like domain"/>
    <property type="match status" value="1"/>
</dbReference>
<proteinExistence type="predicted"/>
<dbReference type="GO" id="GO:0003937">
    <property type="term" value="F:IMP cyclohydrolase activity"/>
    <property type="evidence" value="ECO:0007669"/>
    <property type="project" value="InterPro"/>
</dbReference>
<dbReference type="InterPro" id="IPR011607">
    <property type="entry name" value="MGS-like_dom"/>
</dbReference>
<comment type="caution">
    <text evidence="2">The sequence shown here is derived from an EMBL/GenBank/DDBJ whole genome shotgun (WGS) entry which is preliminary data.</text>
</comment>
<dbReference type="AlphaFoldDB" id="A0A1F6CMW8"/>